<dbReference type="InterPro" id="IPR037465">
    <property type="entry name" value="YlxR"/>
</dbReference>
<dbReference type="InterPro" id="IPR007393">
    <property type="entry name" value="YlxR_dom"/>
</dbReference>
<dbReference type="Proteomes" id="UP000291933">
    <property type="component" value="Unassembled WGS sequence"/>
</dbReference>
<dbReference type="Pfam" id="PF04296">
    <property type="entry name" value="YlxR"/>
    <property type="match status" value="1"/>
</dbReference>
<dbReference type="InterPro" id="IPR035931">
    <property type="entry name" value="YlxR-like_sf"/>
</dbReference>
<dbReference type="RefSeq" id="WP_131171293.1">
    <property type="nucleotide sequence ID" value="NZ_FXTL01000003.1"/>
</dbReference>
<keyword evidence="3" id="KW-1185">Reference proteome</keyword>
<evidence type="ECO:0000313" key="3">
    <source>
        <dbReference type="Proteomes" id="UP000291933"/>
    </source>
</evidence>
<protein>
    <submittedName>
        <fullName evidence="2">YlxR family protein</fullName>
    </submittedName>
</protein>
<name>A0A4V2JTB0_PROTD</name>
<dbReference type="PANTHER" id="PTHR34215:SF1">
    <property type="entry name" value="YLXR DOMAIN-CONTAINING PROTEIN"/>
    <property type="match status" value="1"/>
</dbReference>
<accession>A0A4V2JTB0</accession>
<dbReference type="OrthoDB" id="5244965at2"/>
<evidence type="ECO:0000313" key="2">
    <source>
        <dbReference type="EMBL" id="TBT95641.1"/>
    </source>
</evidence>
<organism evidence="2 3">
    <name type="scientific">Propioniciclava tarda</name>
    <dbReference type="NCBI Taxonomy" id="433330"/>
    <lineage>
        <taxon>Bacteria</taxon>
        <taxon>Bacillati</taxon>
        <taxon>Actinomycetota</taxon>
        <taxon>Actinomycetes</taxon>
        <taxon>Propionibacteriales</taxon>
        <taxon>Propionibacteriaceae</taxon>
        <taxon>Propioniciclava</taxon>
    </lineage>
</organism>
<dbReference type="AlphaFoldDB" id="A0A4V2JTB0"/>
<comment type="caution">
    <text evidence="2">The sequence shown here is derived from an EMBL/GenBank/DDBJ whole genome shotgun (WGS) entry which is preliminary data.</text>
</comment>
<dbReference type="Gene3D" id="3.30.1230.10">
    <property type="entry name" value="YlxR-like"/>
    <property type="match status" value="1"/>
</dbReference>
<dbReference type="SUPFAM" id="SSF64376">
    <property type="entry name" value="YlxR-like"/>
    <property type="match status" value="1"/>
</dbReference>
<dbReference type="EMBL" id="SDMR01000003">
    <property type="protein sequence ID" value="TBT95641.1"/>
    <property type="molecule type" value="Genomic_DNA"/>
</dbReference>
<proteinExistence type="predicted"/>
<gene>
    <name evidence="2" type="ORF">ET996_04140</name>
</gene>
<reference evidence="2 3" key="1">
    <citation type="submission" date="2019-01" db="EMBL/GenBank/DDBJ databases">
        <title>Lactibacter flavus gen. nov., sp. nov., a novel bacterium of the family Propionibacteriaceae isolated from raw milk and dairy products.</title>
        <authorList>
            <person name="Huptas C."/>
            <person name="Wenning M."/>
            <person name="Breitenwieser F."/>
            <person name="Doll E."/>
            <person name="Von Neubeck M."/>
            <person name="Busse H.-J."/>
            <person name="Scherer S."/>
        </authorList>
    </citation>
    <scope>NUCLEOTIDE SEQUENCE [LARGE SCALE GENOMIC DNA]</scope>
    <source>
        <strain evidence="2 3">DSM 22130</strain>
    </source>
</reference>
<sequence length="84" mass="8843">MPTRTCVGCRVAAEQDELTRIVVSDGVFIVDAARRLPGRGAYVHPGCVAQAIRSRGVQRTLKVAAVPSDQLDELLRGLAAGSAV</sequence>
<dbReference type="PANTHER" id="PTHR34215">
    <property type="entry name" value="BLL0784 PROTEIN"/>
    <property type="match status" value="1"/>
</dbReference>
<evidence type="ECO:0000259" key="1">
    <source>
        <dbReference type="Pfam" id="PF04296"/>
    </source>
</evidence>
<feature type="domain" description="YlxR" evidence="1">
    <location>
        <begin position="4"/>
        <end position="74"/>
    </location>
</feature>